<dbReference type="Proteomes" id="UP000474802">
    <property type="component" value="Unassembled WGS sequence"/>
</dbReference>
<organism evidence="1 2">
    <name type="scientific">Devosia aurantiaca</name>
    <dbReference type="NCBI Taxonomy" id="2714858"/>
    <lineage>
        <taxon>Bacteria</taxon>
        <taxon>Pseudomonadati</taxon>
        <taxon>Pseudomonadota</taxon>
        <taxon>Alphaproteobacteria</taxon>
        <taxon>Hyphomicrobiales</taxon>
        <taxon>Devosiaceae</taxon>
        <taxon>Devosia</taxon>
    </lineage>
</organism>
<sequence length="46" mass="5426">MYMQTRVRRRLKRSGEVFTVLLAAFVVLAPRLDQWGMLEQLVNSFV</sequence>
<dbReference type="RefSeq" id="WP_164533328.1">
    <property type="nucleotide sequence ID" value="NZ_JAALFG010000001.1"/>
</dbReference>
<comment type="caution">
    <text evidence="1">The sequence shown here is derived from an EMBL/GenBank/DDBJ whole genome shotgun (WGS) entry which is preliminary data.</text>
</comment>
<accession>A0A6M1SPJ3</accession>
<evidence type="ECO:0000313" key="1">
    <source>
        <dbReference type="EMBL" id="NGP17115.1"/>
    </source>
</evidence>
<protein>
    <submittedName>
        <fullName evidence="1">Uncharacterized protein</fullName>
    </submittedName>
</protein>
<reference evidence="1 2" key="1">
    <citation type="submission" date="2020-02" db="EMBL/GenBank/DDBJ databases">
        <authorList>
            <person name="Khan S.A."/>
            <person name="Jeon C.O."/>
            <person name="Chun B.H."/>
        </authorList>
    </citation>
    <scope>NUCLEOTIDE SEQUENCE [LARGE SCALE GENOMIC DNA]</scope>
    <source>
        <strain evidence="1 2">H239</strain>
    </source>
</reference>
<evidence type="ECO:0000313" key="2">
    <source>
        <dbReference type="Proteomes" id="UP000474802"/>
    </source>
</evidence>
<name>A0A6M1SPJ3_9HYPH</name>
<gene>
    <name evidence="1" type="ORF">G5575_04950</name>
</gene>
<reference evidence="1 2" key="2">
    <citation type="submission" date="2020-03" db="EMBL/GenBank/DDBJ databases">
        <title>Devosia chinhatensis sp. nov., isolated from a hexachlorocyclohexane (HCH) dump site in India.</title>
        <authorList>
            <person name="Kumar M."/>
            <person name="Lal R."/>
        </authorList>
    </citation>
    <scope>NUCLEOTIDE SEQUENCE [LARGE SCALE GENOMIC DNA]</scope>
    <source>
        <strain evidence="1 2">H239</strain>
    </source>
</reference>
<keyword evidence="2" id="KW-1185">Reference proteome</keyword>
<dbReference type="EMBL" id="JAALFG010000001">
    <property type="protein sequence ID" value="NGP17115.1"/>
    <property type="molecule type" value="Genomic_DNA"/>
</dbReference>
<proteinExistence type="predicted"/>
<dbReference type="AlphaFoldDB" id="A0A6M1SPJ3"/>